<dbReference type="Proteomes" id="UP001057498">
    <property type="component" value="Chromosome"/>
</dbReference>
<dbReference type="PANTHER" id="PTHR34535">
    <property type="entry name" value="HYDROGENASE MATURATION FACTOR HYPA"/>
    <property type="match status" value="1"/>
</dbReference>
<dbReference type="Pfam" id="PF01155">
    <property type="entry name" value="HypA"/>
    <property type="match status" value="1"/>
</dbReference>
<dbReference type="NCBIfam" id="TIGR00100">
    <property type="entry name" value="hypA"/>
    <property type="match status" value="1"/>
</dbReference>
<dbReference type="Gene3D" id="3.30.2320.80">
    <property type="match status" value="1"/>
</dbReference>
<gene>
    <name evidence="6" type="primary">hypA2</name>
    <name evidence="5" type="synonym">hypA</name>
    <name evidence="6" type="ORF">CATMQ487_17390</name>
</gene>
<keyword evidence="4 5" id="KW-0862">Zinc</keyword>
<feature type="binding site" evidence="5">
    <location>
        <position position="73"/>
    </location>
    <ligand>
        <name>Zn(2+)</name>
        <dbReference type="ChEBI" id="CHEBI:29105"/>
    </ligand>
</feature>
<organism evidence="6 7">
    <name type="scientific">Sphaerotilus microaerophilus</name>
    <dbReference type="NCBI Taxonomy" id="2914710"/>
    <lineage>
        <taxon>Bacteria</taxon>
        <taxon>Pseudomonadati</taxon>
        <taxon>Pseudomonadota</taxon>
        <taxon>Betaproteobacteria</taxon>
        <taxon>Burkholderiales</taxon>
        <taxon>Sphaerotilaceae</taxon>
        <taxon>Sphaerotilus</taxon>
    </lineage>
</organism>
<dbReference type="PANTHER" id="PTHR34535:SF3">
    <property type="entry name" value="HYDROGENASE MATURATION FACTOR HYPA"/>
    <property type="match status" value="1"/>
</dbReference>
<dbReference type="HAMAP" id="MF_00213">
    <property type="entry name" value="HypA_HybF"/>
    <property type="match status" value="1"/>
</dbReference>
<dbReference type="EMBL" id="AP025730">
    <property type="protein sequence ID" value="BDI04769.1"/>
    <property type="molecule type" value="Genomic_DNA"/>
</dbReference>
<accession>A0ABN6PIB7</accession>
<keyword evidence="3 5" id="KW-0479">Metal-binding</keyword>
<dbReference type="PROSITE" id="PS01249">
    <property type="entry name" value="HYPA"/>
    <property type="match status" value="1"/>
</dbReference>
<protein>
    <recommendedName>
        <fullName evidence="5">Hydrogenase maturation factor HypA</fullName>
    </recommendedName>
</protein>
<evidence type="ECO:0000256" key="5">
    <source>
        <dbReference type="HAMAP-Rule" id="MF_00213"/>
    </source>
</evidence>
<feature type="binding site" evidence="5">
    <location>
        <position position="89"/>
    </location>
    <ligand>
        <name>Zn(2+)</name>
        <dbReference type="ChEBI" id="CHEBI:29105"/>
    </ligand>
</feature>
<keyword evidence="2 5" id="KW-0533">Nickel</keyword>
<dbReference type="RefSeq" id="WP_251972868.1">
    <property type="nucleotide sequence ID" value="NZ_AP025730.1"/>
</dbReference>
<comment type="similarity">
    <text evidence="1 5">Belongs to the HypA/HybF family.</text>
</comment>
<proteinExistence type="inferred from homology"/>
<evidence type="ECO:0000313" key="6">
    <source>
        <dbReference type="EMBL" id="BDI04769.1"/>
    </source>
</evidence>
<feature type="binding site" evidence="5">
    <location>
        <position position="76"/>
    </location>
    <ligand>
        <name>Zn(2+)</name>
        <dbReference type="ChEBI" id="CHEBI:29105"/>
    </ligand>
</feature>
<reference evidence="6" key="1">
    <citation type="submission" date="2022-04" db="EMBL/GenBank/DDBJ databases">
        <title>Whole genome sequence of Sphaerotilus sp. FB-5.</title>
        <authorList>
            <person name="Takeda M."/>
            <person name="Narihara S."/>
            <person name="Akimoto M."/>
            <person name="Akimoto R."/>
            <person name="Nishiyashiki S."/>
            <person name="Murakami T."/>
        </authorList>
    </citation>
    <scope>NUCLEOTIDE SEQUENCE</scope>
    <source>
        <strain evidence="6">FB-5</strain>
    </source>
</reference>
<evidence type="ECO:0000256" key="1">
    <source>
        <dbReference type="ARBA" id="ARBA00010748"/>
    </source>
</evidence>
<dbReference type="PIRSF" id="PIRSF004761">
    <property type="entry name" value="Hydrgn_mat_HypA"/>
    <property type="match status" value="1"/>
</dbReference>
<dbReference type="InterPro" id="IPR000688">
    <property type="entry name" value="HypA/HybF"/>
</dbReference>
<evidence type="ECO:0000256" key="4">
    <source>
        <dbReference type="ARBA" id="ARBA00022833"/>
    </source>
</evidence>
<name>A0ABN6PIB7_9BURK</name>
<feature type="binding site" evidence="5">
    <location>
        <position position="92"/>
    </location>
    <ligand>
        <name>Zn(2+)</name>
        <dbReference type="ChEBI" id="CHEBI:29105"/>
    </ligand>
</feature>
<feature type="binding site" evidence="5">
    <location>
        <position position="2"/>
    </location>
    <ligand>
        <name>Ni(2+)</name>
        <dbReference type="ChEBI" id="CHEBI:49786"/>
    </ligand>
</feature>
<evidence type="ECO:0000313" key="7">
    <source>
        <dbReference type="Proteomes" id="UP001057498"/>
    </source>
</evidence>
<evidence type="ECO:0000256" key="3">
    <source>
        <dbReference type="ARBA" id="ARBA00022723"/>
    </source>
</evidence>
<sequence length="128" mass="13323">MHELSLAGGIVRVVEDAAAREHFQRVSQLRVEAGALSGVDVHALRFALEACAHGTVLQGAEILIDEPPGAAWCLACGTTVEIQSRADPCPLCGGHQIQPTGGTELRVVDLIVHDDASTQPPAAASQPT</sequence>
<dbReference type="InterPro" id="IPR020538">
    <property type="entry name" value="Hydgase_Ni_incorp_HypA/HybF_CS"/>
</dbReference>
<keyword evidence="7" id="KW-1185">Reference proteome</keyword>
<evidence type="ECO:0000256" key="2">
    <source>
        <dbReference type="ARBA" id="ARBA00022596"/>
    </source>
</evidence>
<comment type="function">
    <text evidence="5">Involved in the maturation of [NiFe] hydrogenases. Required for nickel insertion into the metal center of the hydrogenase.</text>
</comment>